<reference evidence="2" key="1">
    <citation type="submission" date="2016-10" db="EMBL/GenBank/DDBJ databases">
        <authorList>
            <person name="Varghese N."/>
            <person name="Submissions S."/>
        </authorList>
    </citation>
    <scope>NUCLEOTIDE SEQUENCE [LARGE SCALE GENOMIC DNA]</scope>
    <source>
        <strain evidence="2">DSM 19181</strain>
    </source>
</reference>
<evidence type="ECO:0000313" key="1">
    <source>
        <dbReference type="EMBL" id="SDK04194.1"/>
    </source>
</evidence>
<dbReference type="AlphaFoldDB" id="A0A1G8YP24"/>
<dbReference type="SUPFAM" id="SSF51445">
    <property type="entry name" value="(Trans)glycosidases"/>
    <property type="match status" value="1"/>
</dbReference>
<protein>
    <submittedName>
        <fullName evidence="1">Uncharacterized protein</fullName>
    </submittedName>
</protein>
<proteinExistence type="predicted"/>
<gene>
    <name evidence="1" type="ORF">SAMN04488098_101049</name>
</gene>
<accession>A0A1G8YP24</accession>
<sequence length="1072" mass="123558">MKRKLLYSFLFLAGLLAVMPYLLWHAESGRHLDVIILDKTVPDMTYREHSGIMWALNHYKYLTGEGNTYDLSEDYIGFHPQEDGSYSLTDLESAADAPADLLYIADTYGVYENDFNNSQVNGSRSELIAGGLTQEDVTEITRRVQILETPLIAEFNSFASPTETEVRTQFTSLLGISWSGWIGRYFSELDPTETDELPNWLMSSYETRSGNEWAFKDSGLVFVSEEDEVIVLTAGEDFEGEGVTFRFTDSGRDYFNETLISTYAYWFDVIVAEEAEVLAEYDLGLTDKGVEVMEGYGLDQILPAVTRTGSIETPRYYFAGDYADLEQTPSVYQYRGFDALNRLISRLQFRGTQAFYYRAYLPMISQILEDTYTNNNEETDAEAGDIIASETNELAVTTRINGKDFEILKEDDWQILDVAGVNMGMARPGSWPGEAAISLDEYTRWIRQIHDMGANVIRVYTIHPPEFYQAVWQHNQNSDTPIYIMHGVWVEEEQLETELDAYTPEIIDTFEAEIRDVVDVIHGQAEIPERRGHASGNFTYDISPYVAGYILGVEWYPRMVEQTNDRHEDTPEFEGEYFTTQEANAFEKWLAARMDYTVTYEAQTYQAMRPISFTNWPTTDLLDHPSEPSVEEDLVSVDPNHIYETDVMEAGYFASYHVYPYYPDFLNHDPEYLSFIDHRGEENSYAGYLNNLISAHRMPLIVAEFGIPASRGQTHRNPFGWNQGFMSEKEQGETVVRLFDDLFEQGAAGGLVFTWQDEWFKRTWNTMELDNPDQRPYWSNVQTNEQRFGLLGFETFKHVLNGSDDTWVDTDSLLTDESGLIRTLSVDHDEAYLYFKAEVDTDKWTSAHSLAILLDTIPEQGNQSIDGFSSDSFEMGIDFMIELSQVNQSRIWIDRYYDPFYFQYGVERNDLESNDAPERDSGVFTPVHYALSKPMTIPSTGEEIAFDYYETGLLREGIGDPSHVDYDSLSDYYYDEERGVYEVRIPWLLLNFKDPSHKEVMGDLYTNGLESSEWIDGIGLKLLAVNDEEIIQQLPVENESILYTWENWEIPVYTERVKQSYYILQDYLINRR</sequence>
<dbReference type="OrthoDB" id="916275at2"/>
<dbReference type="STRING" id="426701.SAMN04488098_101049"/>
<evidence type="ECO:0000313" key="2">
    <source>
        <dbReference type="Proteomes" id="UP000199433"/>
    </source>
</evidence>
<dbReference type="InterPro" id="IPR017853">
    <property type="entry name" value="GH"/>
</dbReference>
<keyword evidence="2" id="KW-1185">Reference proteome</keyword>
<dbReference type="Proteomes" id="UP000199433">
    <property type="component" value="Unassembled WGS sequence"/>
</dbReference>
<dbReference type="Gene3D" id="3.20.20.80">
    <property type="entry name" value="Glycosidases"/>
    <property type="match status" value="2"/>
</dbReference>
<organism evidence="1 2">
    <name type="scientific">Alkalibacterium thalassium</name>
    <dbReference type="NCBI Taxonomy" id="426701"/>
    <lineage>
        <taxon>Bacteria</taxon>
        <taxon>Bacillati</taxon>
        <taxon>Bacillota</taxon>
        <taxon>Bacilli</taxon>
        <taxon>Lactobacillales</taxon>
        <taxon>Carnobacteriaceae</taxon>
        <taxon>Alkalibacterium</taxon>
    </lineage>
</organism>
<dbReference type="EMBL" id="FNFK01000010">
    <property type="protein sequence ID" value="SDK04194.1"/>
    <property type="molecule type" value="Genomic_DNA"/>
</dbReference>
<dbReference type="RefSeq" id="WP_143009186.1">
    <property type="nucleotide sequence ID" value="NZ_FNFK01000010.1"/>
</dbReference>
<name>A0A1G8YP24_9LACT</name>